<keyword evidence="2" id="KW-1185">Reference proteome</keyword>
<dbReference type="Proteomes" id="UP000298663">
    <property type="component" value="Unassembled WGS sequence"/>
</dbReference>
<reference evidence="1 2" key="1">
    <citation type="journal article" date="2015" name="Genome Biol.">
        <title>Comparative genomics of Steinernema reveals deeply conserved gene regulatory networks.</title>
        <authorList>
            <person name="Dillman A.R."/>
            <person name="Macchietto M."/>
            <person name="Porter C.F."/>
            <person name="Rogers A."/>
            <person name="Williams B."/>
            <person name="Antoshechkin I."/>
            <person name="Lee M.M."/>
            <person name="Goodwin Z."/>
            <person name="Lu X."/>
            <person name="Lewis E.E."/>
            <person name="Goodrich-Blair H."/>
            <person name="Stock S.P."/>
            <person name="Adams B.J."/>
            <person name="Sternberg P.W."/>
            <person name="Mortazavi A."/>
        </authorList>
    </citation>
    <scope>NUCLEOTIDE SEQUENCE [LARGE SCALE GENOMIC DNA]</scope>
    <source>
        <strain evidence="1 2">ALL</strain>
    </source>
</reference>
<dbReference type="AlphaFoldDB" id="A0A4U8USZ1"/>
<evidence type="ECO:0000313" key="1">
    <source>
        <dbReference type="EMBL" id="TMS36430.1"/>
    </source>
</evidence>
<sequence length="124" mass="13424">MIYCFSRRFAGRIAFSTSARDQRSAGGGLASGAAFAICTQLKSSANLVSQRVRQAHLQALVEESASTTGDYVNGRPINASFIVRSPSLTTTKNSDRKSPSDINCLWGIQGPQPQQIRNVLKCEM</sequence>
<proteinExistence type="predicted"/>
<accession>A0A4U8USZ1</accession>
<gene>
    <name evidence="1" type="ORF">L596_003595</name>
</gene>
<reference evidence="1 2" key="2">
    <citation type="journal article" date="2019" name="G3 (Bethesda)">
        <title>Hybrid Assembly of the Genome of the Entomopathogenic Nematode Steinernema carpocapsae Identifies the X-Chromosome.</title>
        <authorList>
            <person name="Serra L."/>
            <person name="Macchietto M."/>
            <person name="Macias-Munoz A."/>
            <person name="McGill C.J."/>
            <person name="Rodriguez I.M."/>
            <person name="Rodriguez B."/>
            <person name="Murad R."/>
            <person name="Mortazavi A."/>
        </authorList>
    </citation>
    <scope>NUCLEOTIDE SEQUENCE [LARGE SCALE GENOMIC DNA]</scope>
    <source>
        <strain evidence="1 2">ALL</strain>
    </source>
</reference>
<dbReference type="EMBL" id="AZBU02000001">
    <property type="protein sequence ID" value="TMS36430.1"/>
    <property type="molecule type" value="Genomic_DNA"/>
</dbReference>
<name>A0A4U8USZ1_STECR</name>
<comment type="caution">
    <text evidence="1">The sequence shown here is derived from an EMBL/GenBank/DDBJ whole genome shotgun (WGS) entry which is preliminary data.</text>
</comment>
<evidence type="ECO:0000313" key="2">
    <source>
        <dbReference type="Proteomes" id="UP000298663"/>
    </source>
</evidence>
<organism evidence="1 2">
    <name type="scientific">Steinernema carpocapsae</name>
    <name type="common">Entomopathogenic nematode</name>
    <dbReference type="NCBI Taxonomy" id="34508"/>
    <lineage>
        <taxon>Eukaryota</taxon>
        <taxon>Metazoa</taxon>
        <taxon>Ecdysozoa</taxon>
        <taxon>Nematoda</taxon>
        <taxon>Chromadorea</taxon>
        <taxon>Rhabditida</taxon>
        <taxon>Tylenchina</taxon>
        <taxon>Panagrolaimomorpha</taxon>
        <taxon>Strongyloidoidea</taxon>
        <taxon>Steinernematidae</taxon>
        <taxon>Steinernema</taxon>
    </lineage>
</organism>
<protein>
    <submittedName>
        <fullName evidence="1">Uncharacterized protein</fullName>
    </submittedName>
</protein>